<dbReference type="InterPro" id="IPR025886">
    <property type="entry name" value="PP2-like"/>
</dbReference>
<comment type="caution">
    <text evidence="1">The sequence shown here is derived from an EMBL/GenBank/DDBJ whole genome shotgun (WGS) entry which is preliminary data.</text>
</comment>
<reference evidence="1" key="2">
    <citation type="submission" date="2022-01" db="EMBL/GenBank/DDBJ databases">
        <authorList>
            <person name="Yamashiro T."/>
            <person name="Shiraishi A."/>
            <person name="Satake H."/>
            <person name="Nakayama K."/>
        </authorList>
    </citation>
    <scope>NUCLEOTIDE SEQUENCE</scope>
</reference>
<dbReference type="Pfam" id="PF14299">
    <property type="entry name" value="PP2"/>
    <property type="match status" value="1"/>
</dbReference>
<gene>
    <name evidence="1" type="ORF">Tco_1042595</name>
</gene>
<name>A0ABQ5GKW5_9ASTR</name>
<accession>A0ABQ5GKW5</accession>
<keyword evidence="2" id="KW-1185">Reference proteome</keyword>
<evidence type="ECO:0000313" key="1">
    <source>
        <dbReference type="EMBL" id="GJT75870.1"/>
    </source>
</evidence>
<proteinExistence type="predicted"/>
<evidence type="ECO:0000313" key="2">
    <source>
        <dbReference type="Proteomes" id="UP001151760"/>
    </source>
</evidence>
<sequence length="245" mass="28613">MGSETSHAYFTKHRDDNGWMMIELCRFLNQKEITVFEVSLESFVEAVPSMFRALNFMPLKMHMKQEEIKILNGNQQVPKPDVNKDQMQQMPNDLGETVKGFEHDPDGNKISMQSEVNGQKNLMISATKVLFIRNHQLSQVRCMYSIFKLSEKCRELHCPVKVRDLLHRRNKETKTLYFRTSAPFNRHDANFVPNQRTDGWMEVMVWKFNSKYKLANNLIPMNLKLIAYEGTLSGLTICGIDFRPM</sequence>
<reference evidence="1" key="1">
    <citation type="journal article" date="2022" name="Int. J. Mol. Sci.">
        <title>Draft Genome of Tanacetum Coccineum: Genomic Comparison of Closely Related Tanacetum-Family Plants.</title>
        <authorList>
            <person name="Yamashiro T."/>
            <person name="Shiraishi A."/>
            <person name="Nakayama K."/>
            <person name="Satake H."/>
        </authorList>
    </citation>
    <scope>NUCLEOTIDE SEQUENCE</scope>
</reference>
<dbReference type="PANTHER" id="PTHR32278:SF149">
    <property type="entry name" value="PHLOEM PROTEIN"/>
    <property type="match status" value="1"/>
</dbReference>
<dbReference type="Proteomes" id="UP001151760">
    <property type="component" value="Unassembled WGS sequence"/>
</dbReference>
<dbReference type="EMBL" id="BQNB010018572">
    <property type="protein sequence ID" value="GJT75870.1"/>
    <property type="molecule type" value="Genomic_DNA"/>
</dbReference>
<protein>
    <submittedName>
        <fullName evidence="1">Kinase-like domain, phloem protein 2-like protein</fullName>
    </submittedName>
</protein>
<organism evidence="1 2">
    <name type="scientific">Tanacetum coccineum</name>
    <dbReference type="NCBI Taxonomy" id="301880"/>
    <lineage>
        <taxon>Eukaryota</taxon>
        <taxon>Viridiplantae</taxon>
        <taxon>Streptophyta</taxon>
        <taxon>Embryophyta</taxon>
        <taxon>Tracheophyta</taxon>
        <taxon>Spermatophyta</taxon>
        <taxon>Magnoliopsida</taxon>
        <taxon>eudicotyledons</taxon>
        <taxon>Gunneridae</taxon>
        <taxon>Pentapetalae</taxon>
        <taxon>asterids</taxon>
        <taxon>campanulids</taxon>
        <taxon>Asterales</taxon>
        <taxon>Asteraceae</taxon>
        <taxon>Asteroideae</taxon>
        <taxon>Anthemideae</taxon>
        <taxon>Anthemidinae</taxon>
        <taxon>Tanacetum</taxon>
    </lineage>
</organism>
<dbReference type="PANTHER" id="PTHR32278">
    <property type="entry name" value="F-BOX DOMAIN-CONTAINING PROTEIN"/>
    <property type="match status" value="1"/>
</dbReference>